<evidence type="ECO:0000256" key="3">
    <source>
        <dbReference type="ARBA" id="ARBA00023295"/>
    </source>
</evidence>
<dbReference type="GO" id="GO:0016798">
    <property type="term" value="F:hydrolase activity, acting on glycosyl bonds"/>
    <property type="evidence" value="ECO:0007669"/>
    <property type="project" value="UniProtKB-KW"/>
</dbReference>
<keyword evidence="3 5" id="KW-0326">Glycosidase</keyword>
<dbReference type="Pfam" id="PF08244">
    <property type="entry name" value="Glyco_hydro_32C"/>
    <property type="match status" value="1"/>
</dbReference>
<dbReference type="Proteomes" id="UP000265566">
    <property type="component" value="Chromosome 1"/>
</dbReference>
<dbReference type="FunFam" id="2.60.120.560:FF:000002">
    <property type="entry name" value="Beta-fructofuranosidase, insoluble isoenzyme CWINV1"/>
    <property type="match status" value="1"/>
</dbReference>
<dbReference type="SUPFAM" id="SSF49899">
    <property type="entry name" value="Concanavalin A-like lectins/glucanases"/>
    <property type="match status" value="1"/>
</dbReference>
<sequence length="212" mass="23744">MQWPIEELEKLGGNQINITGETLQSGSTLEVKGITASQADVEVLFGLPDLQSAELLEPSETNPQELCKEQYASRKCMIGPFGLQALASKDQTEKTTISFRIYRVADHYKCLMISDQTRSSLRQDLKKLIYATIFDIDPNLKTISLRSLIDRSIIESFGDGGKACITNRVYPLLAIEKYAHLYVFNNGSQSVAISQLNAWSMKQAEFRVENSI</sequence>
<dbReference type="InterPro" id="IPR013189">
    <property type="entry name" value="Glyco_hydro_32_C"/>
</dbReference>
<dbReference type="InterPro" id="IPR013320">
    <property type="entry name" value="ConA-like_dom_sf"/>
</dbReference>
<organism evidence="5 6">
    <name type="scientific">Medicago truncatula</name>
    <name type="common">Barrel medic</name>
    <name type="synonym">Medicago tribuloides</name>
    <dbReference type="NCBI Taxonomy" id="3880"/>
    <lineage>
        <taxon>Eukaryota</taxon>
        <taxon>Viridiplantae</taxon>
        <taxon>Streptophyta</taxon>
        <taxon>Embryophyta</taxon>
        <taxon>Tracheophyta</taxon>
        <taxon>Spermatophyta</taxon>
        <taxon>Magnoliopsida</taxon>
        <taxon>eudicotyledons</taxon>
        <taxon>Gunneridae</taxon>
        <taxon>Pentapetalae</taxon>
        <taxon>rosids</taxon>
        <taxon>fabids</taxon>
        <taxon>Fabales</taxon>
        <taxon>Fabaceae</taxon>
        <taxon>Papilionoideae</taxon>
        <taxon>50 kb inversion clade</taxon>
        <taxon>NPAAA clade</taxon>
        <taxon>Hologalegina</taxon>
        <taxon>IRL clade</taxon>
        <taxon>Trifolieae</taxon>
        <taxon>Medicago</taxon>
    </lineage>
</organism>
<dbReference type="EMBL" id="PSQE01000001">
    <property type="protein sequence ID" value="RHN77113.1"/>
    <property type="molecule type" value="Genomic_DNA"/>
</dbReference>
<comment type="similarity">
    <text evidence="1">Belongs to the glycosyl hydrolase 32 family.</text>
</comment>
<evidence type="ECO:0000313" key="6">
    <source>
        <dbReference type="Proteomes" id="UP000265566"/>
    </source>
</evidence>
<comment type="caution">
    <text evidence="5">The sequence shown here is derived from an EMBL/GenBank/DDBJ whole genome shotgun (WGS) entry which is preliminary data.</text>
</comment>
<evidence type="ECO:0000259" key="4">
    <source>
        <dbReference type="Pfam" id="PF08244"/>
    </source>
</evidence>
<evidence type="ECO:0000256" key="2">
    <source>
        <dbReference type="ARBA" id="ARBA00022801"/>
    </source>
</evidence>
<name>A0A396JLI1_MEDTR</name>
<feature type="domain" description="Glycosyl hydrolase family 32 C-terminal" evidence="4">
    <location>
        <begin position="8"/>
        <end position="200"/>
    </location>
</feature>
<dbReference type="AlphaFoldDB" id="A0A396JLI1"/>
<protein>
    <submittedName>
        <fullName evidence="5">Putative glycosidase</fullName>
        <ecNumber evidence="5">3.2.1.-</ecNumber>
    </submittedName>
</protein>
<gene>
    <name evidence="5" type="ORF">MtrunA17_Chr1g0151271</name>
</gene>
<dbReference type="Gramene" id="rna535">
    <property type="protein sequence ID" value="RHN77113.1"/>
    <property type="gene ID" value="gene535"/>
</dbReference>
<evidence type="ECO:0000256" key="1">
    <source>
        <dbReference type="ARBA" id="ARBA00009902"/>
    </source>
</evidence>
<accession>A0A396JLI1</accession>
<evidence type="ECO:0000313" key="5">
    <source>
        <dbReference type="EMBL" id="RHN77113.1"/>
    </source>
</evidence>
<dbReference type="InterPro" id="IPR050551">
    <property type="entry name" value="Fructan_Metab_Enzymes"/>
</dbReference>
<dbReference type="Gene3D" id="2.60.120.560">
    <property type="entry name" value="Exo-inulinase, domain 1"/>
    <property type="match status" value="1"/>
</dbReference>
<dbReference type="EC" id="3.2.1.-" evidence="5"/>
<proteinExistence type="inferred from homology"/>
<dbReference type="PANTHER" id="PTHR31953">
    <property type="entry name" value="BETA-FRUCTOFURANOSIDASE, INSOLUBLE ISOENZYME CWINV1-RELATED"/>
    <property type="match status" value="1"/>
</dbReference>
<keyword evidence="2 5" id="KW-0378">Hydrolase</keyword>
<reference evidence="6" key="1">
    <citation type="journal article" date="2018" name="Nat. Plants">
        <title>Whole-genome landscape of Medicago truncatula symbiotic genes.</title>
        <authorList>
            <person name="Pecrix Y."/>
            <person name="Staton S.E."/>
            <person name="Sallet E."/>
            <person name="Lelandais-Briere C."/>
            <person name="Moreau S."/>
            <person name="Carrere S."/>
            <person name="Blein T."/>
            <person name="Jardinaud M.F."/>
            <person name="Latrasse D."/>
            <person name="Zouine M."/>
            <person name="Zahm M."/>
            <person name="Kreplak J."/>
            <person name="Mayjonade B."/>
            <person name="Satge C."/>
            <person name="Perez M."/>
            <person name="Cauet S."/>
            <person name="Marande W."/>
            <person name="Chantry-Darmon C."/>
            <person name="Lopez-Roques C."/>
            <person name="Bouchez O."/>
            <person name="Berard A."/>
            <person name="Debelle F."/>
            <person name="Munos S."/>
            <person name="Bendahmane A."/>
            <person name="Berges H."/>
            <person name="Niebel A."/>
            <person name="Buitink J."/>
            <person name="Frugier F."/>
            <person name="Benhamed M."/>
            <person name="Crespi M."/>
            <person name="Gouzy J."/>
            <person name="Gamas P."/>
        </authorList>
    </citation>
    <scope>NUCLEOTIDE SEQUENCE [LARGE SCALE GENOMIC DNA]</scope>
    <source>
        <strain evidence="6">cv. Jemalong A17</strain>
    </source>
</reference>